<gene>
    <name evidence="2" type="ORF">EC957_001051</name>
</gene>
<dbReference type="Proteomes" id="UP000723463">
    <property type="component" value="Unassembled WGS sequence"/>
</dbReference>
<reference evidence="2" key="1">
    <citation type="journal article" date="2020" name="Fungal Divers.">
        <title>Resolving the Mortierellaceae phylogeny through synthesis of multi-gene phylogenetics and phylogenomics.</title>
        <authorList>
            <person name="Vandepol N."/>
            <person name="Liber J."/>
            <person name="Desiro A."/>
            <person name="Na H."/>
            <person name="Kennedy M."/>
            <person name="Barry K."/>
            <person name="Grigoriev I.V."/>
            <person name="Miller A.N."/>
            <person name="O'Donnell K."/>
            <person name="Stajich J.E."/>
            <person name="Bonito G."/>
        </authorList>
    </citation>
    <scope>NUCLEOTIDE SEQUENCE</scope>
    <source>
        <strain evidence="2">NRRL 2591</strain>
    </source>
</reference>
<feature type="compositionally biased region" description="Polar residues" evidence="1">
    <location>
        <begin position="156"/>
        <end position="174"/>
    </location>
</feature>
<feature type="region of interest" description="Disordered" evidence="1">
    <location>
        <begin position="136"/>
        <end position="192"/>
    </location>
</feature>
<keyword evidence="3" id="KW-1185">Reference proteome</keyword>
<accession>A0A9P6F668</accession>
<organism evidence="2 3">
    <name type="scientific">Mortierella hygrophila</name>
    <dbReference type="NCBI Taxonomy" id="979708"/>
    <lineage>
        <taxon>Eukaryota</taxon>
        <taxon>Fungi</taxon>
        <taxon>Fungi incertae sedis</taxon>
        <taxon>Mucoromycota</taxon>
        <taxon>Mortierellomycotina</taxon>
        <taxon>Mortierellomycetes</taxon>
        <taxon>Mortierellales</taxon>
        <taxon>Mortierellaceae</taxon>
        <taxon>Mortierella</taxon>
    </lineage>
</organism>
<evidence type="ECO:0000313" key="2">
    <source>
        <dbReference type="EMBL" id="KAF9543253.1"/>
    </source>
</evidence>
<dbReference type="EMBL" id="JAAAXW010000118">
    <property type="protein sequence ID" value="KAF9543253.1"/>
    <property type="molecule type" value="Genomic_DNA"/>
</dbReference>
<dbReference type="AlphaFoldDB" id="A0A9P6F668"/>
<comment type="caution">
    <text evidence="2">The sequence shown here is derived from an EMBL/GenBank/DDBJ whole genome shotgun (WGS) entry which is preliminary data.</text>
</comment>
<evidence type="ECO:0000313" key="3">
    <source>
        <dbReference type="Proteomes" id="UP000723463"/>
    </source>
</evidence>
<feature type="region of interest" description="Disordered" evidence="1">
    <location>
        <begin position="1"/>
        <end position="27"/>
    </location>
</feature>
<name>A0A9P6F668_9FUNG</name>
<evidence type="ECO:0000256" key="1">
    <source>
        <dbReference type="SAM" id="MobiDB-lite"/>
    </source>
</evidence>
<proteinExistence type="predicted"/>
<protein>
    <submittedName>
        <fullName evidence="2">Uncharacterized protein</fullName>
    </submittedName>
</protein>
<sequence length="192" mass="20339">MTTYPAVVQDHRQLQEVQPQAPRQDRRSELVNAAAVAYKALQGVLNDYEQQTGNSTAGISVATLLGKRSIGRPSKVRLENEETALLGIKRAKSEMKELEQVPKQLNGVVGQARIASAPRTTDIDKADTLGHTAHLSITSTPTEAPTFASLGDSTGAGVSTARSPAQKQVSDTKPPSTPVLADYGPSGEHISS</sequence>